<dbReference type="GO" id="GO:0046872">
    <property type="term" value="F:metal ion binding"/>
    <property type="evidence" value="ECO:0007669"/>
    <property type="project" value="UniProtKB-KW"/>
</dbReference>
<feature type="domain" description="TauD/TfdA-like" evidence="6">
    <location>
        <begin position="34"/>
        <end position="315"/>
    </location>
</feature>
<dbReference type="SUPFAM" id="SSF51197">
    <property type="entry name" value="Clavaminate synthase-like"/>
    <property type="match status" value="1"/>
</dbReference>
<dbReference type="GO" id="GO:0016706">
    <property type="term" value="F:2-oxoglutarate-dependent dioxygenase activity"/>
    <property type="evidence" value="ECO:0007669"/>
    <property type="project" value="UniProtKB-ARBA"/>
</dbReference>
<keyword evidence="5" id="KW-0408">Iron</keyword>
<gene>
    <name evidence="7" type="ORF">ETSY1_02260</name>
</gene>
<evidence type="ECO:0000256" key="3">
    <source>
        <dbReference type="ARBA" id="ARBA00022964"/>
    </source>
</evidence>
<dbReference type="HOGENOM" id="CLU_036005_2_0_7"/>
<dbReference type="PANTHER" id="PTHR43779:SF3">
    <property type="entry name" value="(3R)-3-[(CARBOXYMETHYL)AMINO]FATTY ACID OXYGENASE_DECARBOXYLASE"/>
    <property type="match status" value="1"/>
</dbReference>
<evidence type="ECO:0000259" key="6">
    <source>
        <dbReference type="Pfam" id="PF02668"/>
    </source>
</evidence>
<evidence type="ECO:0000313" key="8">
    <source>
        <dbReference type="Proteomes" id="UP000019141"/>
    </source>
</evidence>
<evidence type="ECO:0000256" key="4">
    <source>
        <dbReference type="ARBA" id="ARBA00023002"/>
    </source>
</evidence>
<keyword evidence="8" id="KW-1185">Reference proteome</keyword>
<dbReference type="Proteomes" id="UP000019141">
    <property type="component" value="Unassembled WGS sequence"/>
</dbReference>
<keyword evidence="3" id="KW-0223">Dioxygenase</keyword>
<dbReference type="EMBL" id="AZHW01000107">
    <property type="protein sequence ID" value="ETX02790.1"/>
    <property type="molecule type" value="Genomic_DNA"/>
</dbReference>
<dbReference type="PANTHER" id="PTHR43779">
    <property type="entry name" value="DIOXYGENASE RV0097-RELATED"/>
    <property type="match status" value="1"/>
</dbReference>
<accession>W4LY04</accession>
<protein>
    <recommendedName>
        <fullName evidence="6">TauD/TfdA-like domain-containing protein</fullName>
    </recommendedName>
</protein>
<evidence type="ECO:0000313" key="7">
    <source>
        <dbReference type="EMBL" id="ETX02790.1"/>
    </source>
</evidence>
<name>W4LY04_ENTF1</name>
<keyword evidence="4" id="KW-0560">Oxidoreductase</keyword>
<comment type="caution">
    <text evidence="7">The sequence shown here is derived from an EMBL/GenBank/DDBJ whole genome shotgun (WGS) entry which is preliminary data.</text>
</comment>
<evidence type="ECO:0000256" key="2">
    <source>
        <dbReference type="ARBA" id="ARBA00022723"/>
    </source>
</evidence>
<dbReference type="InterPro" id="IPR051178">
    <property type="entry name" value="TfdA_dioxygenase"/>
</dbReference>
<organism evidence="7 8">
    <name type="scientific">Entotheonella factor</name>
    <dbReference type="NCBI Taxonomy" id="1429438"/>
    <lineage>
        <taxon>Bacteria</taxon>
        <taxon>Pseudomonadati</taxon>
        <taxon>Nitrospinota/Tectimicrobiota group</taxon>
        <taxon>Candidatus Tectimicrobiota</taxon>
        <taxon>Candidatus Entotheonellia</taxon>
        <taxon>Candidatus Entotheonellales</taxon>
        <taxon>Candidatus Entotheonellaceae</taxon>
        <taxon>Candidatus Entotheonella</taxon>
    </lineage>
</organism>
<evidence type="ECO:0000256" key="1">
    <source>
        <dbReference type="ARBA" id="ARBA00005896"/>
    </source>
</evidence>
<reference evidence="7 8" key="1">
    <citation type="journal article" date="2014" name="Nature">
        <title>An environmental bacterial taxon with a large and distinct metabolic repertoire.</title>
        <authorList>
            <person name="Wilson M.C."/>
            <person name="Mori T."/>
            <person name="Ruckert C."/>
            <person name="Uria A.R."/>
            <person name="Helf M.J."/>
            <person name="Takada K."/>
            <person name="Gernert C."/>
            <person name="Steffens U.A."/>
            <person name="Heycke N."/>
            <person name="Schmitt S."/>
            <person name="Rinke C."/>
            <person name="Helfrich E.J."/>
            <person name="Brachmann A.O."/>
            <person name="Gurgui C."/>
            <person name="Wakimoto T."/>
            <person name="Kracht M."/>
            <person name="Crusemann M."/>
            <person name="Hentschel U."/>
            <person name="Abe I."/>
            <person name="Matsunaga S."/>
            <person name="Kalinowski J."/>
            <person name="Takeyama H."/>
            <person name="Piel J."/>
        </authorList>
    </citation>
    <scope>NUCLEOTIDE SEQUENCE [LARGE SCALE GENOMIC DNA]</scope>
    <source>
        <strain evidence="8">TSY1</strain>
    </source>
</reference>
<proteinExistence type="inferred from homology"/>
<dbReference type="Gene3D" id="3.60.130.10">
    <property type="entry name" value="Clavaminate synthase-like"/>
    <property type="match status" value="1"/>
</dbReference>
<dbReference type="AlphaFoldDB" id="W4LY04"/>
<dbReference type="InterPro" id="IPR003819">
    <property type="entry name" value="TauD/TfdA-like"/>
</dbReference>
<sequence>MSHLDLQPLPHSTFGGLVRFPGCADARAVVAAAEADPEALPRALDASEGLLFLPGMHAISDDPQLLVRLSRLFGSEVEDYRQTLSSANLIHEQVPEIFVVSNLAPANRQPPAQPDPPLTADGSLPIQFPHRRGWHTDQSYRRPPPDISLFYAVIPSPKGQGQTLYANGIAAYEALPTDLKMRVEGLEGIHIQPGMGRSEPAVRAGETPKALSPLQQPQLQPVVRSHPVTGKRALYLCEAGQMDWIQGPLVGLEPGPDGEGAKLLYTLMAHYTQPQFTYIHNWDEGDLIIYDNRTLVHAATWFDAEAHSRLMWRTTVFGNPGEVYAGEAKSWVAEVQ</sequence>
<dbReference type="InterPro" id="IPR042098">
    <property type="entry name" value="TauD-like_sf"/>
</dbReference>
<keyword evidence="2" id="KW-0479">Metal-binding</keyword>
<evidence type="ECO:0000256" key="5">
    <source>
        <dbReference type="ARBA" id="ARBA00023004"/>
    </source>
</evidence>
<comment type="similarity">
    <text evidence="1">Belongs to the TfdA dioxygenase family.</text>
</comment>
<dbReference type="Pfam" id="PF02668">
    <property type="entry name" value="TauD"/>
    <property type="match status" value="1"/>
</dbReference>